<evidence type="ECO:0000313" key="9">
    <source>
        <dbReference type="EMBL" id="KAK9420556.1"/>
    </source>
</evidence>
<dbReference type="Proteomes" id="UP001408356">
    <property type="component" value="Unassembled WGS sequence"/>
</dbReference>
<evidence type="ECO:0000256" key="3">
    <source>
        <dbReference type="ARBA" id="ARBA00022989"/>
    </source>
</evidence>
<protein>
    <recommendedName>
        <fullName evidence="8">Rhodopsin domain-containing protein</fullName>
    </recommendedName>
</protein>
<dbReference type="EMBL" id="JARVKF010000224">
    <property type="protein sequence ID" value="KAK9420556.1"/>
    <property type="molecule type" value="Genomic_DNA"/>
</dbReference>
<proteinExistence type="inferred from homology"/>
<evidence type="ECO:0000256" key="7">
    <source>
        <dbReference type="SAM" id="Phobius"/>
    </source>
</evidence>
<organism evidence="9 10">
    <name type="scientific">Seiridium unicorne</name>
    <dbReference type="NCBI Taxonomy" id="138068"/>
    <lineage>
        <taxon>Eukaryota</taxon>
        <taxon>Fungi</taxon>
        <taxon>Dikarya</taxon>
        <taxon>Ascomycota</taxon>
        <taxon>Pezizomycotina</taxon>
        <taxon>Sordariomycetes</taxon>
        <taxon>Xylariomycetidae</taxon>
        <taxon>Amphisphaeriales</taxon>
        <taxon>Sporocadaceae</taxon>
        <taxon>Seiridium</taxon>
    </lineage>
</organism>
<feature type="region of interest" description="Disordered" evidence="6">
    <location>
        <begin position="240"/>
        <end position="288"/>
    </location>
</feature>
<keyword evidence="2 7" id="KW-0812">Transmembrane</keyword>
<keyword evidence="3 7" id="KW-1133">Transmembrane helix</keyword>
<dbReference type="PANTHER" id="PTHR33048">
    <property type="entry name" value="PTH11-LIKE INTEGRAL MEMBRANE PROTEIN (AFU_ORTHOLOGUE AFUA_5G11245)"/>
    <property type="match status" value="1"/>
</dbReference>
<feature type="domain" description="Rhodopsin" evidence="8">
    <location>
        <begin position="41"/>
        <end position="221"/>
    </location>
</feature>
<comment type="caution">
    <text evidence="9">The sequence shown here is derived from an EMBL/GenBank/DDBJ whole genome shotgun (WGS) entry which is preliminary data.</text>
</comment>
<feature type="transmembrane region" description="Helical" evidence="7">
    <location>
        <begin position="160"/>
        <end position="179"/>
    </location>
</feature>
<accession>A0ABR2V133</accession>
<evidence type="ECO:0000259" key="8">
    <source>
        <dbReference type="Pfam" id="PF20684"/>
    </source>
</evidence>
<comment type="subcellular location">
    <subcellularLocation>
        <location evidence="1">Membrane</location>
        <topology evidence="1">Multi-pass membrane protein</topology>
    </subcellularLocation>
</comment>
<feature type="transmembrane region" description="Helical" evidence="7">
    <location>
        <begin position="199"/>
        <end position="221"/>
    </location>
</feature>
<dbReference type="PANTHER" id="PTHR33048:SF143">
    <property type="entry name" value="EXTRACELLULAR MEMBRANE PROTEIN CFEM DOMAIN-CONTAINING PROTEIN-RELATED"/>
    <property type="match status" value="1"/>
</dbReference>
<gene>
    <name evidence="9" type="ORF">SUNI508_06296</name>
</gene>
<feature type="compositionally biased region" description="Polar residues" evidence="6">
    <location>
        <begin position="252"/>
        <end position="261"/>
    </location>
</feature>
<evidence type="ECO:0000256" key="4">
    <source>
        <dbReference type="ARBA" id="ARBA00023136"/>
    </source>
</evidence>
<comment type="similarity">
    <text evidence="5">Belongs to the SAT4 family.</text>
</comment>
<evidence type="ECO:0000256" key="2">
    <source>
        <dbReference type="ARBA" id="ARBA00022692"/>
    </source>
</evidence>
<feature type="transmembrane region" description="Helical" evidence="7">
    <location>
        <begin position="12"/>
        <end position="31"/>
    </location>
</feature>
<dbReference type="InterPro" id="IPR052337">
    <property type="entry name" value="SAT4-like"/>
</dbReference>
<sequence length="308" mass="33929">MAALSFATELRFRVNLFTMLLLRLLGLAGGIDWDDYAIVLAVCFFISAVGYKLGNAATRASILCFYLRIFGQGSARITVLTCIILTILIGLAFTLADTLQCQPVWSFWEGWDGELSGRCGSLSAISWAHSIFNIVLDVVTLGLAFWMVHTLNMRWRRKATVIGMFLLGSAITLVSILRLQALPPLSNTHNRTWNLAPVAYWSAIEMFAGMVCACLPALRVLGDKMCGTGRGVTRATTNGYERHTSHQRPSKVKTTNPTLTFPDNEDTTRNTKSRSEHGDNKMAVLPERKDDISVTGIHLAPWDATSGP</sequence>
<evidence type="ECO:0000313" key="10">
    <source>
        <dbReference type="Proteomes" id="UP001408356"/>
    </source>
</evidence>
<dbReference type="InterPro" id="IPR049326">
    <property type="entry name" value="Rhodopsin_dom_fungi"/>
</dbReference>
<dbReference type="Pfam" id="PF20684">
    <property type="entry name" value="Fung_rhodopsin"/>
    <property type="match status" value="1"/>
</dbReference>
<evidence type="ECO:0000256" key="5">
    <source>
        <dbReference type="ARBA" id="ARBA00038359"/>
    </source>
</evidence>
<keyword evidence="4 7" id="KW-0472">Membrane</keyword>
<feature type="transmembrane region" description="Helical" evidence="7">
    <location>
        <begin position="124"/>
        <end position="148"/>
    </location>
</feature>
<evidence type="ECO:0000256" key="1">
    <source>
        <dbReference type="ARBA" id="ARBA00004141"/>
    </source>
</evidence>
<keyword evidence="10" id="KW-1185">Reference proteome</keyword>
<feature type="compositionally biased region" description="Basic and acidic residues" evidence="6">
    <location>
        <begin position="266"/>
        <end position="288"/>
    </location>
</feature>
<feature type="transmembrane region" description="Helical" evidence="7">
    <location>
        <begin position="75"/>
        <end position="96"/>
    </location>
</feature>
<reference evidence="9 10" key="1">
    <citation type="journal article" date="2024" name="J. Plant Pathol.">
        <title>Sequence and assembly of the genome of Seiridium unicorne, isolate CBS 538.82, causal agent of cypress canker disease.</title>
        <authorList>
            <person name="Scali E."/>
            <person name="Rocca G.D."/>
            <person name="Danti R."/>
            <person name="Garbelotto M."/>
            <person name="Barberini S."/>
            <person name="Baroncelli R."/>
            <person name="Emiliani G."/>
        </authorList>
    </citation>
    <scope>NUCLEOTIDE SEQUENCE [LARGE SCALE GENOMIC DNA]</scope>
    <source>
        <strain evidence="9 10">BM-138-508</strain>
    </source>
</reference>
<evidence type="ECO:0000256" key="6">
    <source>
        <dbReference type="SAM" id="MobiDB-lite"/>
    </source>
</evidence>
<feature type="transmembrane region" description="Helical" evidence="7">
    <location>
        <begin position="37"/>
        <end position="54"/>
    </location>
</feature>
<name>A0ABR2V133_9PEZI</name>